<feature type="domain" description="Helicase ATP-binding" evidence="23">
    <location>
        <begin position="621"/>
        <end position="796"/>
    </location>
</feature>
<evidence type="ECO:0000256" key="21">
    <source>
        <dbReference type="SAM" id="MobiDB-lite"/>
    </source>
</evidence>
<dbReference type="Gene3D" id="3.40.50.300">
    <property type="entry name" value="P-loop containing nucleotide triphosphate hydrolases"/>
    <property type="match status" value="2"/>
</dbReference>
<evidence type="ECO:0000256" key="3">
    <source>
        <dbReference type="ARBA" id="ARBA00005446"/>
    </source>
</evidence>
<keyword evidence="6" id="KW-0547">Nucleotide-binding</keyword>
<evidence type="ECO:0000256" key="14">
    <source>
        <dbReference type="ARBA" id="ARBA00023235"/>
    </source>
</evidence>
<evidence type="ECO:0000259" key="22">
    <source>
        <dbReference type="PROSITE" id="PS50967"/>
    </source>
</evidence>
<keyword evidence="12" id="KW-0238">DNA-binding</keyword>
<comment type="similarity">
    <text evidence="3">Belongs to the helicase family. RecQ subfamily.</text>
</comment>
<keyword evidence="9" id="KW-0347">Helicase</keyword>
<dbReference type="PANTHER" id="PTHR13710:SF153">
    <property type="entry name" value="RECQ-LIKE DNA HELICASE BLM"/>
    <property type="match status" value="1"/>
</dbReference>
<dbReference type="SUPFAM" id="SSF52540">
    <property type="entry name" value="P-loop containing nucleoside triphosphate hydrolases"/>
    <property type="match status" value="2"/>
</dbReference>
<evidence type="ECO:0000256" key="13">
    <source>
        <dbReference type="ARBA" id="ARBA00023204"/>
    </source>
</evidence>
<dbReference type="InterPro" id="IPR014001">
    <property type="entry name" value="Helicase_ATP-bd"/>
</dbReference>
<dbReference type="Proteomes" id="UP001283361">
    <property type="component" value="Unassembled WGS sequence"/>
</dbReference>
<evidence type="ECO:0000256" key="19">
    <source>
        <dbReference type="ARBA" id="ARBA00049360"/>
    </source>
</evidence>
<dbReference type="SUPFAM" id="SSF47819">
    <property type="entry name" value="HRDC-like"/>
    <property type="match status" value="1"/>
</dbReference>
<dbReference type="GO" id="GO:0009378">
    <property type="term" value="F:four-way junction helicase activity"/>
    <property type="evidence" value="ECO:0007669"/>
    <property type="project" value="TreeGrafter"/>
</dbReference>
<dbReference type="Pfam" id="PF09382">
    <property type="entry name" value="RQC"/>
    <property type="match status" value="1"/>
</dbReference>
<dbReference type="EC" id="5.6.2.4" evidence="17"/>
<dbReference type="GO" id="GO:0016787">
    <property type="term" value="F:hydrolase activity"/>
    <property type="evidence" value="ECO:0007669"/>
    <property type="project" value="UniProtKB-KW"/>
</dbReference>
<keyword evidence="8" id="KW-0378">Hydrolase</keyword>
<evidence type="ECO:0000256" key="12">
    <source>
        <dbReference type="ARBA" id="ARBA00023125"/>
    </source>
</evidence>
<reference evidence="25" key="1">
    <citation type="journal article" date="2023" name="G3 (Bethesda)">
        <title>A reference genome for the long-term kleptoplast-retaining sea slug Elysia crispata morphotype clarki.</title>
        <authorList>
            <person name="Eastman K.E."/>
            <person name="Pendleton A.L."/>
            <person name="Shaikh M.A."/>
            <person name="Suttiyut T."/>
            <person name="Ogas R."/>
            <person name="Tomko P."/>
            <person name="Gavelis G."/>
            <person name="Widhalm J.R."/>
            <person name="Wisecaver J.H."/>
        </authorList>
    </citation>
    <scope>NUCLEOTIDE SEQUENCE</scope>
    <source>
        <strain evidence="25">ECLA1</strain>
    </source>
</reference>
<dbReference type="Pfam" id="PF00270">
    <property type="entry name" value="DEAD"/>
    <property type="match status" value="1"/>
</dbReference>
<feature type="region of interest" description="Disordered" evidence="21">
    <location>
        <begin position="1239"/>
        <end position="1310"/>
    </location>
</feature>
<dbReference type="GO" id="GO:0043138">
    <property type="term" value="F:3'-5' DNA helicase activity"/>
    <property type="evidence" value="ECO:0007669"/>
    <property type="project" value="UniProtKB-EC"/>
</dbReference>
<organism evidence="25 26">
    <name type="scientific">Elysia crispata</name>
    <name type="common">lettuce slug</name>
    <dbReference type="NCBI Taxonomy" id="231223"/>
    <lineage>
        <taxon>Eukaryota</taxon>
        <taxon>Metazoa</taxon>
        <taxon>Spiralia</taxon>
        <taxon>Lophotrochozoa</taxon>
        <taxon>Mollusca</taxon>
        <taxon>Gastropoda</taxon>
        <taxon>Heterobranchia</taxon>
        <taxon>Euthyneura</taxon>
        <taxon>Panpulmonata</taxon>
        <taxon>Sacoglossa</taxon>
        <taxon>Placobranchoidea</taxon>
        <taxon>Plakobranchidae</taxon>
        <taxon>Elysia</taxon>
    </lineage>
</organism>
<feature type="region of interest" description="Disordered" evidence="21">
    <location>
        <begin position="29"/>
        <end position="73"/>
    </location>
</feature>
<dbReference type="NCBIfam" id="TIGR00614">
    <property type="entry name" value="recQ_fam"/>
    <property type="match status" value="1"/>
</dbReference>
<dbReference type="SMART" id="SM00341">
    <property type="entry name" value="HRDC"/>
    <property type="match status" value="1"/>
</dbReference>
<evidence type="ECO:0000256" key="15">
    <source>
        <dbReference type="ARBA" id="ARBA00023242"/>
    </source>
</evidence>
<feature type="compositionally biased region" description="Basic residues" evidence="21">
    <location>
        <begin position="1272"/>
        <end position="1293"/>
    </location>
</feature>
<evidence type="ECO:0000259" key="24">
    <source>
        <dbReference type="PROSITE" id="PS51194"/>
    </source>
</evidence>
<dbReference type="InterPro" id="IPR027417">
    <property type="entry name" value="P-loop_NTPase"/>
</dbReference>
<comment type="cofactor">
    <cofactor evidence="1">
        <name>Zn(2+)</name>
        <dbReference type="ChEBI" id="CHEBI:29105"/>
    </cofactor>
</comment>
<feature type="region of interest" description="Disordered" evidence="21">
    <location>
        <begin position="95"/>
        <end position="115"/>
    </location>
</feature>
<dbReference type="GO" id="GO:0005634">
    <property type="term" value="C:nucleus"/>
    <property type="evidence" value="ECO:0007669"/>
    <property type="project" value="UniProtKB-SubCell"/>
</dbReference>
<feature type="domain" description="Helicase C-terminal" evidence="24">
    <location>
        <begin position="819"/>
        <end position="969"/>
    </location>
</feature>
<evidence type="ECO:0000313" key="26">
    <source>
        <dbReference type="Proteomes" id="UP001283361"/>
    </source>
</evidence>
<dbReference type="PROSITE" id="PS51194">
    <property type="entry name" value="HELICASE_CTER"/>
    <property type="match status" value="1"/>
</dbReference>
<keyword evidence="4" id="KW-0235">DNA replication</keyword>
<keyword evidence="11" id="KW-0067">ATP-binding</keyword>
<comment type="catalytic activity">
    <reaction evidence="19">
        <text>ATP + H2O = ADP + phosphate + H(+)</text>
        <dbReference type="Rhea" id="RHEA:13065"/>
        <dbReference type="ChEBI" id="CHEBI:15377"/>
        <dbReference type="ChEBI" id="CHEBI:15378"/>
        <dbReference type="ChEBI" id="CHEBI:30616"/>
        <dbReference type="ChEBI" id="CHEBI:43474"/>
        <dbReference type="ChEBI" id="CHEBI:456216"/>
    </reaction>
</comment>
<keyword evidence="10" id="KW-0862">Zinc</keyword>
<evidence type="ECO:0000313" key="25">
    <source>
        <dbReference type="EMBL" id="KAK3750683.1"/>
    </source>
</evidence>
<evidence type="ECO:0000256" key="1">
    <source>
        <dbReference type="ARBA" id="ARBA00001947"/>
    </source>
</evidence>
<dbReference type="FunFam" id="1.10.10.10:FF:000495">
    <property type="entry name" value="RecQ family helicase MusN"/>
    <property type="match status" value="1"/>
</dbReference>
<feature type="compositionally biased region" description="Polar residues" evidence="21">
    <location>
        <begin position="95"/>
        <end position="106"/>
    </location>
</feature>
<comment type="subcellular location">
    <subcellularLocation>
        <location evidence="2">Nucleus</location>
    </subcellularLocation>
</comment>
<dbReference type="InterPro" id="IPR032284">
    <property type="entry name" value="RecQ_Zn-bd"/>
</dbReference>
<dbReference type="PROSITE" id="PS50967">
    <property type="entry name" value="HRDC"/>
    <property type="match status" value="1"/>
</dbReference>
<feature type="compositionally biased region" description="Polar residues" evidence="21">
    <location>
        <begin position="1294"/>
        <end position="1303"/>
    </location>
</feature>
<dbReference type="SMART" id="SM00490">
    <property type="entry name" value="HELICc"/>
    <property type="match status" value="1"/>
</dbReference>
<dbReference type="Pfam" id="PF00570">
    <property type="entry name" value="HRDC"/>
    <property type="match status" value="1"/>
</dbReference>
<evidence type="ECO:0000256" key="8">
    <source>
        <dbReference type="ARBA" id="ARBA00022801"/>
    </source>
</evidence>
<dbReference type="GO" id="GO:0005694">
    <property type="term" value="C:chromosome"/>
    <property type="evidence" value="ECO:0007669"/>
    <property type="project" value="TreeGrafter"/>
</dbReference>
<dbReference type="PROSITE" id="PS51192">
    <property type="entry name" value="HELICASE_ATP_BIND_1"/>
    <property type="match status" value="1"/>
</dbReference>
<keyword evidence="26" id="KW-1185">Reference proteome</keyword>
<dbReference type="EMBL" id="JAWDGP010005859">
    <property type="protein sequence ID" value="KAK3750683.1"/>
    <property type="molecule type" value="Genomic_DNA"/>
</dbReference>
<gene>
    <name evidence="25" type="ORF">RRG08_061905</name>
</gene>
<dbReference type="InterPro" id="IPR002121">
    <property type="entry name" value="HRDC_dom"/>
</dbReference>
<evidence type="ECO:0000256" key="20">
    <source>
        <dbReference type="ARBA" id="ARBA00073450"/>
    </source>
</evidence>
<proteinExistence type="inferred from homology"/>
<feature type="compositionally biased region" description="Polar residues" evidence="21">
    <location>
        <begin position="41"/>
        <end position="73"/>
    </location>
</feature>
<keyword evidence="13" id="KW-0234">DNA repair</keyword>
<evidence type="ECO:0000256" key="10">
    <source>
        <dbReference type="ARBA" id="ARBA00022833"/>
    </source>
</evidence>
<dbReference type="GO" id="GO:0006260">
    <property type="term" value="P:DNA replication"/>
    <property type="evidence" value="ECO:0007669"/>
    <property type="project" value="UniProtKB-KW"/>
</dbReference>
<evidence type="ECO:0000256" key="16">
    <source>
        <dbReference type="ARBA" id="ARBA00034617"/>
    </source>
</evidence>
<feature type="domain" description="HRDC" evidence="22">
    <location>
        <begin position="1153"/>
        <end position="1236"/>
    </location>
</feature>
<protein>
    <recommendedName>
        <fullName evidence="20">RecQ-like DNA helicase BLM</fullName>
        <ecNumber evidence="17">5.6.2.4</ecNumber>
    </recommendedName>
    <alternativeName>
        <fullName evidence="18">DNA 3'-5' helicase BLM</fullName>
    </alternativeName>
</protein>
<dbReference type="SMART" id="SM00956">
    <property type="entry name" value="RQC"/>
    <property type="match status" value="1"/>
</dbReference>
<evidence type="ECO:0000256" key="2">
    <source>
        <dbReference type="ARBA" id="ARBA00004123"/>
    </source>
</evidence>
<dbReference type="FunFam" id="3.40.50.300:FF:000537">
    <property type="entry name" value="Bloom syndrome RecQ-like helicase"/>
    <property type="match status" value="1"/>
</dbReference>
<dbReference type="Gene3D" id="1.10.150.80">
    <property type="entry name" value="HRDC domain"/>
    <property type="match status" value="1"/>
</dbReference>
<comment type="caution">
    <text evidence="25">The sequence shown here is derived from an EMBL/GenBank/DDBJ whole genome shotgun (WGS) entry which is preliminary data.</text>
</comment>
<dbReference type="CDD" id="cd18794">
    <property type="entry name" value="SF2_C_RecQ"/>
    <property type="match status" value="1"/>
</dbReference>
<accession>A0AAE0YLY2</accession>
<dbReference type="Pfam" id="PF16124">
    <property type="entry name" value="RecQ_Zn_bind"/>
    <property type="match status" value="1"/>
</dbReference>
<evidence type="ECO:0000256" key="4">
    <source>
        <dbReference type="ARBA" id="ARBA00022705"/>
    </source>
</evidence>
<dbReference type="GO" id="GO:0000724">
    <property type="term" value="P:double-strand break repair via homologous recombination"/>
    <property type="evidence" value="ECO:0007669"/>
    <property type="project" value="TreeGrafter"/>
</dbReference>
<dbReference type="Pfam" id="PF00271">
    <property type="entry name" value="Helicase_C"/>
    <property type="match status" value="1"/>
</dbReference>
<dbReference type="InterPro" id="IPR036388">
    <property type="entry name" value="WH-like_DNA-bd_sf"/>
</dbReference>
<keyword evidence="5" id="KW-0479">Metal-binding</keyword>
<keyword evidence="7" id="KW-0227">DNA damage</keyword>
<evidence type="ECO:0000256" key="6">
    <source>
        <dbReference type="ARBA" id="ARBA00022741"/>
    </source>
</evidence>
<comment type="catalytic activity">
    <reaction evidence="16">
        <text>Couples ATP hydrolysis with the unwinding of duplex DNA by translocating in the 3'-5' direction.</text>
        <dbReference type="EC" id="5.6.2.4"/>
    </reaction>
</comment>
<dbReference type="InterPro" id="IPR044876">
    <property type="entry name" value="HRDC_dom_sf"/>
</dbReference>
<dbReference type="InterPro" id="IPR010997">
    <property type="entry name" value="HRDC-like_sf"/>
</dbReference>
<dbReference type="InterPro" id="IPR001650">
    <property type="entry name" value="Helicase_C-like"/>
</dbReference>
<keyword evidence="14" id="KW-0413">Isomerase</keyword>
<evidence type="ECO:0000256" key="18">
    <source>
        <dbReference type="ARBA" id="ARBA00044542"/>
    </source>
</evidence>
<dbReference type="Gene3D" id="1.10.10.10">
    <property type="entry name" value="Winged helix-like DNA-binding domain superfamily/Winged helix DNA-binding domain"/>
    <property type="match status" value="1"/>
</dbReference>
<evidence type="ECO:0000256" key="9">
    <source>
        <dbReference type="ARBA" id="ARBA00022806"/>
    </source>
</evidence>
<evidence type="ECO:0000259" key="23">
    <source>
        <dbReference type="PROSITE" id="PS51192"/>
    </source>
</evidence>
<dbReference type="InterPro" id="IPR004589">
    <property type="entry name" value="DNA_helicase_ATP-dep_RecQ"/>
</dbReference>
<sequence length="1384" mass="155449">MASKKATFKGFTFKKPGQQIQGVSLAPKLGSLESAGPPLRTSVTKQVSDPIASRSNEYSLGQLGTNPSKSGLQTSITSFTRNKKVAVAAVLPQRSNGSSISSQEQKNPAKKGKKSLALDEMPIEIFDDDDDDFELAAFSRVQSFPVISEVQKDTVSDKNSNQTSRKRSSFQNFYPGILERKDEFDSDEEICNRPKRRKTVNVITSDNDAHGRFSSQTGQKSPFFYTADGNGTATENDICEHPLLSRKTPLSNQRDVKSLQDILLRAADEVCDIVCNISTGDLMKLVSKNYERLQKLLSVRKQIKDLKVFDLEKPHEEINCHTPISRTFKSGRKDSPISGKFGLKSYNVPISQPSAYESNVMEASTLSVPTSLDKNDFRFPSSNSFYDTERSKSRISGVFFPEERELSFKTECDQENSFVSGQRNFNSFANGALSRENSFDDLFELQDPEVSDKTFKETHQSFGKTNSVNLNDNCGPNQALDVSSQSSKEIDGIDYEDEMEVAMMYDEDEYDYNDLDNDKTTLGQNLMSGKKPLGDILSLRDAQVERCHYNASFENSGNAEDHVSVHDQHEDYTAVFGAGDHDDGASPEFTGMNFEHSDALQNMFRQVFGLKEFRHNQLPAINAALLGKDCFILMPTGGGKSLCYQLPALVTNGVSIIVSPLRALIQDQTQRLLSLDIPAAHLSSDVDTLQAQSIYSGLFQRTPAFKLLYVTPEKLSASEKLLSCLDSLFKRHLLNRFVIDEAHCVSHWGHDFRPDYKKLNVLRQRYPGVPMMALTATATPRVRRDIIHQLSMTSPKWFMQSFNRPNLKYTVQNKKPSSTTNDIIEIIKTKFKNESGIIYCLSRKECDSVAKEFQQAGIQAESYHAGLDDSSRAQIQERWLSDDNCKVICATIAFGMGIDKSDVRFVIHYSLPKSVEGYYQEAGRAGRDGVLSYCILFYSYQDVKRLRRMLDMDPSATYESKQVHIDNLFRMISYCENVTDCRRCQILQYFGESSFDRSMCVYVPGAVCDNCQTKNTFSLRDVTADAMEIVKCVKSINSGSRSNYTLIHLVDIFKGSNTSKIQTLGHSKLALHGRGRDWTRADVERLCRKLVIERILKEDLVVNAQDHTMCYVKLGPKAIDLMQNKVKVELAIQGGRRRADVAKIGTEPQNSREKVETACLAELRALAKKIAAEHNMKNYSLVFPESALKQLAQSTPITKEEMIEQIDHFNATIVEKYQAHRFLEITLKYSMELTVLDEENDKEDELSDKKTSDGEWASHYFEDTSSSGSSRGRGKHIQRGGKKRFFNKGKGKSQKTASASHATSSRKRKAVSKKNLFGQYQFNATSGKMPNAAGFNHRTSSNFSFASFERRTANVTKNTLGLMPDPRARSFLTPSFSKDRAGSM</sequence>
<dbReference type="PANTHER" id="PTHR13710">
    <property type="entry name" value="DNA HELICASE RECQ FAMILY MEMBER"/>
    <property type="match status" value="1"/>
</dbReference>
<name>A0AAE0YLY2_9GAST</name>
<dbReference type="InterPro" id="IPR018982">
    <property type="entry name" value="RQC_domain"/>
</dbReference>
<dbReference type="GO" id="GO:0005524">
    <property type="term" value="F:ATP binding"/>
    <property type="evidence" value="ECO:0007669"/>
    <property type="project" value="UniProtKB-KW"/>
</dbReference>
<dbReference type="SMART" id="SM00487">
    <property type="entry name" value="DEXDc"/>
    <property type="match status" value="1"/>
</dbReference>
<keyword evidence="15" id="KW-0539">Nucleus</keyword>
<dbReference type="GO" id="GO:0005737">
    <property type="term" value="C:cytoplasm"/>
    <property type="evidence" value="ECO:0007669"/>
    <property type="project" value="TreeGrafter"/>
</dbReference>
<evidence type="ECO:0000256" key="11">
    <source>
        <dbReference type="ARBA" id="ARBA00022840"/>
    </source>
</evidence>
<evidence type="ECO:0000256" key="17">
    <source>
        <dbReference type="ARBA" id="ARBA00034808"/>
    </source>
</evidence>
<dbReference type="InterPro" id="IPR011545">
    <property type="entry name" value="DEAD/DEAH_box_helicase_dom"/>
</dbReference>
<evidence type="ECO:0000256" key="7">
    <source>
        <dbReference type="ARBA" id="ARBA00022763"/>
    </source>
</evidence>
<dbReference type="FunFam" id="3.40.50.300:FF:000340">
    <property type="entry name" value="Bloom syndrome, RecQ helicase"/>
    <property type="match status" value="1"/>
</dbReference>
<dbReference type="GO" id="GO:0003677">
    <property type="term" value="F:DNA binding"/>
    <property type="evidence" value="ECO:0007669"/>
    <property type="project" value="UniProtKB-KW"/>
</dbReference>
<dbReference type="GO" id="GO:0046872">
    <property type="term" value="F:metal ion binding"/>
    <property type="evidence" value="ECO:0007669"/>
    <property type="project" value="UniProtKB-KW"/>
</dbReference>
<evidence type="ECO:0000256" key="5">
    <source>
        <dbReference type="ARBA" id="ARBA00022723"/>
    </source>
</evidence>